<accession>A0A0P1IVE0</accession>
<protein>
    <submittedName>
        <fullName evidence="2">Putative glycosyltransferase EpsF</fullName>
        <ecNumber evidence="2">2.4.-.-</ecNumber>
    </submittedName>
</protein>
<dbReference type="Gene3D" id="3.40.50.2000">
    <property type="entry name" value="Glycogen Phosphorylase B"/>
    <property type="match status" value="2"/>
</dbReference>
<keyword evidence="3" id="KW-1185">Reference proteome</keyword>
<dbReference type="GO" id="GO:0016757">
    <property type="term" value="F:glycosyltransferase activity"/>
    <property type="evidence" value="ECO:0007669"/>
    <property type="project" value="UniProtKB-KW"/>
</dbReference>
<dbReference type="Pfam" id="PF00534">
    <property type="entry name" value="Glycos_transf_1"/>
    <property type="match status" value="1"/>
</dbReference>
<organism evidence="2 3">
    <name type="scientific">Cognatishimia activa</name>
    <dbReference type="NCBI Taxonomy" id="1715691"/>
    <lineage>
        <taxon>Bacteria</taxon>
        <taxon>Pseudomonadati</taxon>
        <taxon>Pseudomonadota</taxon>
        <taxon>Alphaproteobacteria</taxon>
        <taxon>Rhodobacterales</taxon>
        <taxon>Paracoccaceae</taxon>
        <taxon>Cognatishimia</taxon>
    </lineage>
</organism>
<evidence type="ECO:0000313" key="2">
    <source>
        <dbReference type="EMBL" id="CUK27580.1"/>
    </source>
</evidence>
<dbReference type="Proteomes" id="UP000051184">
    <property type="component" value="Unassembled WGS sequence"/>
</dbReference>
<keyword evidence="2" id="KW-0328">Glycosyltransferase</keyword>
<proteinExistence type="predicted"/>
<dbReference type="PANTHER" id="PTHR12526">
    <property type="entry name" value="GLYCOSYLTRANSFERASE"/>
    <property type="match status" value="1"/>
</dbReference>
<dbReference type="EMBL" id="CYUE01000025">
    <property type="protein sequence ID" value="CUK27580.1"/>
    <property type="molecule type" value="Genomic_DNA"/>
</dbReference>
<dbReference type="InterPro" id="IPR001296">
    <property type="entry name" value="Glyco_trans_1"/>
</dbReference>
<dbReference type="OrthoDB" id="9790710at2"/>
<dbReference type="SUPFAM" id="SSF53756">
    <property type="entry name" value="UDP-Glycosyltransferase/glycogen phosphorylase"/>
    <property type="match status" value="1"/>
</dbReference>
<dbReference type="EC" id="2.4.-.-" evidence="2"/>
<reference evidence="3" key="1">
    <citation type="submission" date="2015-09" db="EMBL/GenBank/DDBJ databases">
        <authorList>
            <person name="Rodrigo-Torres Lidia"/>
            <person name="Arahal R.David."/>
        </authorList>
    </citation>
    <scope>NUCLEOTIDE SEQUENCE [LARGE SCALE GENOMIC DNA]</scope>
    <source>
        <strain evidence="3">CECT 5114</strain>
    </source>
</reference>
<name>A0A0P1IVE0_9RHOB</name>
<evidence type="ECO:0000259" key="1">
    <source>
        <dbReference type="Pfam" id="PF00534"/>
    </source>
</evidence>
<dbReference type="PANTHER" id="PTHR12526:SF630">
    <property type="entry name" value="GLYCOSYLTRANSFERASE"/>
    <property type="match status" value="1"/>
</dbReference>
<evidence type="ECO:0000313" key="3">
    <source>
        <dbReference type="Proteomes" id="UP000051184"/>
    </source>
</evidence>
<feature type="domain" description="Glycosyl transferase family 1" evidence="1">
    <location>
        <begin position="595"/>
        <end position="738"/>
    </location>
</feature>
<keyword evidence="2" id="KW-0808">Transferase</keyword>
<dbReference type="AlphaFoldDB" id="A0A0P1IVE0"/>
<sequence length="781" mass="86677">MLSEFTQVRAQLLELCAQKRFSTARLLLSGSGCPPQTHRSLWEHLARTCLASGNDRLAHQIREEVWSADVRSSEMAILDADYLTERSALDEAEFVLIATFGSETQLPDVRRRLAKIYLKKAVLASEGTRVRLDRSKTIQLAEAMDIQTPDDAKVVVDLLRFSEEFARALKVTKEACQLFPQDIFLKSRHARILEMVHDLSAAALVWESLILESDRLLGEALLRLENIYTRLERADDLERIRTQIVLANISLVERLRFALQSNQLGVAYALAEHVGFNPSASSELSKEDQQKFCDALLDHGEIGLVVWLRRRRISLSSRARQLLDDLDFTVSGRRALPDNVHEAREIRSPNFLLPLEDTLRMPPKPKGWPAPGVDPNLVLLVTSTLGIGGAERQFVETARALIQNGLDKEKLHIGVFSLAEDRGHAHFLSELEGLGISIHPLSHRTEHSATLPSQVKLLLDALPSSLRYDCIPLWHLVNTLKPNVLHGWQDRSAAACGIVGTAQSVERVILSFRNMSPLTRKSARLSEYRGLYRSLADKSNVTFTTNSIRASQDYESWLSLERERITTIYNAFDTSHLSDLFVPQGGAKCPIPAKGKKLRIGGVFRLAINKRPLLWLQTLASLRDEHGMNFEPVLFGSGPLESEVKAEASRLGLDDLKIHQGVINVEELYGGLDILLLMSSVEGLPNVVLEAQAMGKPVACCDVGGSSEALKSAGKGAGLLLPADVTADVAAARLKDWIVELNDVPPALLRRFVEQKFSRHKLGRATYSAYLGHALEAGHAI</sequence>
<gene>
    <name evidence="2" type="primary">epsF</name>
    <name evidence="2" type="ORF">TA5114_03408</name>
</gene>